<dbReference type="EMBL" id="CP007030">
    <property type="protein sequence ID" value="AHF01387.1"/>
    <property type="molecule type" value="Genomic_DNA"/>
</dbReference>
<dbReference type="Proteomes" id="UP000005380">
    <property type="component" value="Chromosome"/>
</dbReference>
<accession>W0DSF8</accession>
<feature type="domain" description="Primase C-terminal 1" evidence="1">
    <location>
        <begin position="173"/>
        <end position="241"/>
    </location>
</feature>
<evidence type="ECO:0000313" key="3">
    <source>
        <dbReference type="Proteomes" id="UP000005380"/>
    </source>
</evidence>
<dbReference type="Pfam" id="PF08708">
    <property type="entry name" value="PriCT_1"/>
    <property type="match status" value="1"/>
</dbReference>
<keyword evidence="3" id="KW-1185">Reference proteome</keyword>
<protein>
    <submittedName>
        <fullName evidence="2">Replication protein A</fullName>
    </submittedName>
</protein>
<dbReference type="HOGENOM" id="CLU_045112_2_0_6"/>
<dbReference type="InterPro" id="IPR004322">
    <property type="entry name" value="Plasmid_replicase_bac"/>
</dbReference>
<dbReference type="OrthoDB" id="5445431at2"/>
<dbReference type="RefSeq" id="WP_006460476.1">
    <property type="nucleotide sequence ID" value="NZ_CP007030.1"/>
</dbReference>
<dbReference type="Pfam" id="PF03090">
    <property type="entry name" value="Replicase"/>
    <property type="match status" value="1"/>
</dbReference>
<sequence>MSHGLTRLLDQAPYYPRCSDNKTAARVLPREYAIKQPYMQVNQPGLASWLVFDLDHTNSWIWEDEGLPEPNLIVSNPKNGSSHIFYAIKPVCTSDNAHLKPIRYMKAVYKAMAKALNADPAYSGPVAKTPFHAWWRTAELHTYEYELGDLAKSLTLELAPLWSDKERNMDDIEHSRHCYLFERIRHQAYALKSQHSCYKAFHDDVETIALKSNNFKQEGFAANLRISEVKATVKSICRWTWEKYTGKGGNRGVMQLSKAMPLHKKQALAAKHTHAARRKTSEQKVRQAIRILSKDHKKITINLIAQFAKLSRQTVAKYKSLINPAALSEGVISLKEAFNRSAKNVKNAVYQITAPGRVSRGRFATLIARASNDAISGDSRPIFRPTHRPLGRSGYSVRRFLHPTQFCACWRRGEGSETTGG</sequence>
<name>W0DSF8_9GAMM</name>
<proteinExistence type="predicted"/>
<dbReference type="eggNOG" id="COG2197">
    <property type="taxonomic scope" value="Bacteria"/>
</dbReference>
<evidence type="ECO:0000313" key="2">
    <source>
        <dbReference type="EMBL" id="AHF01387.1"/>
    </source>
</evidence>
<dbReference type="InParanoid" id="W0DSF8"/>
<organism evidence="2 3">
    <name type="scientific">Thiomicrospira aerophila AL3</name>
    <dbReference type="NCBI Taxonomy" id="717772"/>
    <lineage>
        <taxon>Bacteria</taxon>
        <taxon>Pseudomonadati</taxon>
        <taxon>Pseudomonadota</taxon>
        <taxon>Gammaproteobacteria</taxon>
        <taxon>Thiotrichales</taxon>
        <taxon>Piscirickettsiaceae</taxon>
        <taxon>Thiomicrospira</taxon>
    </lineage>
</organism>
<dbReference type="KEGG" id="tao:THIAE_05965"/>
<gene>
    <name evidence="2" type="ORF">THIAE_05965</name>
</gene>
<reference evidence="2 3" key="1">
    <citation type="submission" date="2013-12" db="EMBL/GenBank/DDBJ databases">
        <authorList>
            <consortium name="DOE Joint Genome Institute"/>
            <person name="Kappler U."/>
            <person name="Huntemann M."/>
            <person name="Han J."/>
            <person name="Chen A."/>
            <person name="Kyrpides N."/>
            <person name="Mavromatis K."/>
            <person name="Markowitz V."/>
            <person name="Palaniappan K."/>
            <person name="Ivanova N."/>
            <person name="Schaumberg A."/>
            <person name="Pati A."/>
            <person name="Liolios K."/>
            <person name="Nordberg H.P."/>
            <person name="Cantor M.N."/>
            <person name="Hua S.X."/>
            <person name="Woyke T."/>
        </authorList>
    </citation>
    <scope>NUCLEOTIDE SEQUENCE [LARGE SCALE GENOMIC DNA]</scope>
    <source>
        <strain evidence="3">AL2</strain>
    </source>
</reference>
<evidence type="ECO:0000259" key="1">
    <source>
        <dbReference type="Pfam" id="PF08708"/>
    </source>
</evidence>
<dbReference type="AlphaFoldDB" id="W0DSF8"/>
<dbReference type="STRING" id="717772.THIAE_05965"/>
<dbReference type="InterPro" id="IPR014820">
    <property type="entry name" value="PriCT_1"/>
</dbReference>
<dbReference type="Gene3D" id="1.10.340.50">
    <property type="match status" value="1"/>
</dbReference>